<accession>A0A4Q9PKW7</accession>
<protein>
    <recommendedName>
        <fullName evidence="7">C3H1-type domain-containing protein</fullName>
    </recommendedName>
</protein>
<evidence type="ECO:0000256" key="3">
    <source>
        <dbReference type="ARBA" id="ARBA00022771"/>
    </source>
</evidence>
<dbReference type="PROSITE" id="PS50103">
    <property type="entry name" value="ZF_C3H1"/>
    <property type="match status" value="3"/>
</dbReference>
<evidence type="ECO:0000256" key="6">
    <source>
        <dbReference type="SAM" id="MobiDB-lite"/>
    </source>
</evidence>
<dbReference type="InterPro" id="IPR036855">
    <property type="entry name" value="Znf_CCCH_sf"/>
</dbReference>
<evidence type="ECO:0000256" key="5">
    <source>
        <dbReference type="PROSITE-ProRule" id="PRU00723"/>
    </source>
</evidence>
<evidence type="ECO:0000313" key="8">
    <source>
        <dbReference type="EMBL" id="TBU54746.1"/>
    </source>
</evidence>
<dbReference type="AlphaFoldDB" id="A0A4Q9PKW7"/>
<feature type="domain" description="C3H1-type" evidence="7">
    <location>
        <begin position="204"/>
        <end position="224"/>
    </location>
</feature>
<keyword evidence="1 5" id="KW-0479">Metal-binding</keyword>
<feature type="region of interest" description="Disordered" evidence="6">
    <location>
        <begin position="359"/>
        <end position="383"/>
    </location>
</feature>
<dbReference type="PANTHER" id="PTHR12547:SF18">
    <property type="entry name" value="PROTEIN TIS11"/>
    <property type="match status" value="1"/>
</dbReference>
<dbReference type="Gene3D" id="6.10.250.3220">
    <property type="match status" value="1"/>
</dbReference>
<dbReference type="Pfam" id="PF00642">
    <property type="entry name" value="zf-CCCH"/>
    <property type="match status" value="2"/>
</dbReference>
<feature type="zinc finger region" description="C3H1-type" evidence="5">
    <location>
        <begin position="109"/>
        <end position="138"/>
    </location>
</feature>
<feature type="zinc finger region" description="C3H1-type" evidence="5">
    <location>
        <begin position="7"/>
        <end position="34"/>
    </location>
</feature>
<dbReference type="EMBL" id="ML145182">
    <property type="protein sequence ID" value="TBU54746.1"/>
    <property type="molecule type" value="Genomic_DNA"/>
</dbReference>
<organism evidence="8 9">
    <name type="scientific">Dichomitus squalens</name>
    <dbReference type="NCBI Taxonomy" id="114155"/>
    <lineage>
        <taxon>Eukaryota</taxon>
        <taxon>Fungi</taxon>
        <taxon>Dikarya</taxon>
        <taxon>Basidiomycota</taxon>
        <taxon>Agaricomycotina</taxon>
        <taxon>Agaricomycetes</taxon>
        <taxon>Polyporales</taxon>
        <taxon>Polyporaceae</taxon>
        <taxon>Dichomitus</taxon>
    </lineage>
</organism>
<dbReference type="PANTHER" id="PTHR12547">
    <property type="entry name" value="CCCH ZINC FINGER/TIS11-RELATED"/>
    <property type="match status" value="1"/>
</dbReference>
<dbReference type="GO" id="GO:0008270">
    <property type="term" value="F:zinc ion binding"/>
    <property type="evidence" value="ECO:0007669"/>
    <property type="project" value="UniProtKB-KW"/>
</dbReference>
<dbReference type="Gene3D" id="4.10.1000.10">
    <property type="entry name" value="Zinc finger, CCCH-type"/>
    <property type="match status" value="2"/>
</dbReference>
<dbReference type="InterPro" id="IPR045877">
    <property type="entry name" value="ZFP36-like"/>
</dbReference>
<gene>
    <name evidence="8" type="ORF">BD310DRAFT_935214</name>
</gene>
<evidence type="ECO:0000259" key="7">
    <source>
        <dbReference type="PROSITE" id="PS50103"/>
    </source>
</evidence>
<dbReference type="SUPFAM" id="SSF90229">
    <property type="entry name" value="CCCH zinc finger"/>
    <property type="match status" value="2"/>
</dbReference>
<keyword evidence="3 5" id="KW-0863">Zinc-finger</keyword>
<dbReference type="STRING" id="114155.A0A4Q9PKW7"/>
<proteinExistence type="predicted"/>
<dbReference type="GO" id="GO:0003729">
    <property type="term" value="F:mRNA binding"/>
    <property type="evidence" value="ECO:0007669"/>
    <property type="project" value="InterPro"/>
</dbReference>
<name>A0A4Q9PKW7_9APHY</name>
<dbReference type="Proteomes" id="UP000292082">
    <property type="component" value="Unassembled WGS sequence"/>
</dbReference>
<feature type="region of interest" description="Disordered" evidence="6">
    <location>
        <begin position="431"/>
        <end position="474"/>
    </location>
</feature>
<evidence type="ECO:0000256" key="1">
    <source>
        <dbReference type="ARBA" id="ARBA00022723"/>
    </source>
</evidence>
<keyword evidence="2" id="KW-0677">Repeat</keyword>
<evidence type="ECO:0000313" key="9">
    <source>
        <dbReference type="Proteomes" id="UP000292082"/>
    </source>
</evidence>
<feature type="compositionally biased region" description="Basic and acidic residues" evidence="6">
    <location>
        <begin position="359"/>
        <end position="368"/>
    </location>
</feature>
<evidence type="ECO:0000256" key="4">
    <source>
        <dbReference type="ARBA" id="ARBA00022833"/>
    </source>
</evidence>
<dbReference type="SMART" id="SM00356">
    <property type="entry name" value="ZnF_C3H1"/>
    <property type="match status" value="3"/>
</dbReference>
<feature type="domain" description="C3H1-type" evidence="7">
    <location>
        <begin position="109"/>
        <end position="138"/>
    </location>
</feature>
<keyword evidence="4 5" id="KW-0862">Zinc</keyword>
<feature type="domain" description="C3H1-type" evidence="7">
    <location>
        <begin position="7"/>
        <end position="34"/>
    </location>
</feature>
<dbReference type="InterPro" id="IPR000571">
    <property type="entry name" value="Znf_CCCH"/>
</dbReference>
<sequence>MATRRGRFRTKLCRNYALGHCPQGDKCNYIHASPESIQTNIISPLLQPSLSQRSADDQFSSTTFSPSLWPTISPVTNASSDHFGYNWDTSTTAVDTSLPPSRMKYRPLSWRTTLCRHFLKNRGWCPLGEDCNYIHDLTLAEFAKNDVRFSRRGPSSTATAKRNERGKAGSKHSHCWAYIQGLCHVQDCRYLHPVAAHMFAAHTPCLAWPNCRRGPLCPYKHPEPYISSSPQASPVQHYTAIHPPPSQPDTVPRGAMLHNGMFYFNVGQPQPMAPSILQPPAPPLSGPQPPVVFTNPWETWPIKFTPPAGMAFTPFAFNPPTWQGVVPVGLADSGAGQQPMFSPVAGPQPTFDLAFGEPRPRQSMERPPNHPFRPAEVSATQRTSSFSVVTAPPAPETEFPYVPPKNQRVGHARRVSVTIKSKEDLDALGLDSSSSHGRLPWQTHADRVARRSWAPSSSSFRTAQATPPPVLYGL</sequence>
<reference evidence="8 9" key="1">
    <citation type="submission" date="2019-01" db="EMBL/GenBank/DDBJ databases">
        <title>Draft genome sequences of three monokaryotic isolates of the white-rot basidiomycete fungus Dichomitus squalens.</title>
        <authorList>
            <consortium name="DOE Joint Genome Institute"/>
            <person name="Lopez S.C."/>
            <person name="Andreopoulos B."/>
            <person name="Pangilinan J."/>
            <person name="Lipzen A."/>
            <person name="Riley R."/>
            <person name="Ahrendt S."/>
            <person name="Ng V."/>
            <person name="Barry K."/>
            <person name="Daum C."/>
            <person name="Grigoriev I.V."/>
            <person name="Hilden K.S."/>
            <person name="Makela M.R."/>
            <person name="de Vries R.P."/>
        </authorList>
    </citation>
    <scope>NUCLEOTIDE SEQUENCE [LARGE SCALE GENOMIC DNA]</scope>
    <source>
        <strain evidence="8 9">CBS 464.89</strain>
    </source>
</reference>
<keyword evidence="9" id="KW-1185">Reference proteome</keyword>
<dbReference type="Pfam" id="PF14608">
    <property type="entry name" value="zf-CCCH_2"/>
    <property type="match status" value="1"/>
</dbReference>
<feature type="compositionally biased region" description="Polar residues" evidence="6">
    <location>
        <begin position="454"/>
        <end position="465"/>
    </location>
</feature>
<feature type="zinc finger region" description="C3H1-type" evidence="5">
    <location>
        <begin position="204"/>
        <end position="224"/>
    </location>
</feature>
<evidence type="ECO:0000256" key="2">
    <source>
        <dbReference type="ARBA" id="ARBA00022737"/>
    </source>
</evidence>